<sequence>MQVETILGNFCSLNQNGWHRIRVGTRNHQRVEGDTRRWQTGQCSQEAATSKVIDGKYGSGGADGSDPHEEHGESSYSEVDGVAWAYVGHSGLGFHFMCLDRS</sequence>
<keyword evidence="2" id="KW-1185">Reference proteome</keyword>
<gene>
    <name evidence="1" type="ORF">L1987_84092</name>
</gene>
<evidence type="ECO:0000313" key="1">
    <source>
        <dbReference type="EMBL" id="KAI3683584.1"/>
    </source>
</evidence>
<comment type="caution">
    <text evidence="1">The sequence shown here is derived from an EMBL/GenBank/DDBJ whole genome shotgun (WGS) entry which is preliminary data.</text>
</comment>
<dbReference type="EMBL" id="CM042045">
    <property type="protein sequence ID" value="KAI3683584.1"/>
    <property type="molecule type" value="Genomic_DNA"/>
</dbReference>
<organism evidence="1 2">
    <name type="scientific">Smallanthus sonchifolius</name>
    <dbReference type="NCBI Taxonomy" id="185202"/>
    <lineage>
        <taxon>Eukaryota</taxon>
        <taxon>Viridiplantae</taxon>
        <taxon>Streptophyta</taxon>
        <taxon>Embryophyta</taxon>
        <taxon>Tracheophyta</taxon>
        <taxon>Spermatophyta</taxon>
        <taxon>Magnoliopsida</taxon>
        <taxon>eudicotyledons</taxon>
        <taxon>Gunneridae</taxon>
        <taxon>Pentapetalae</taxon>
        <taxon>asterids</taxon>
        <taxon>campanulids</taxon>
        <taxon>Asterales</taxon>
        <taxon>Asteraceae</taxon>
        <taxon>Asteroideae</taxon>
        <taxon>Heliantheae alliance</taxon>
        <taxon>Millerieae</taxon>
        <taxon>Smallanthus</taxon>
    </lineage>
</organism>
<evidence type="ECO:0000313" key="2">
    <source>
        <dbReference type="Proteomes" id="UP001056120"/>
    </source>
</evidence>
<reference evidence="1 2" key="2">
    <citation type="journal article" date="2022" name="Mol. Ecol. Resour.">
        <title>The genomes of chicory, endive, great burdock and yacon provide insights into Asteraceae paleo-polyploidization history and plant inulin production.</title>
        <authorList>
            <person name="Fan W."/>
            <person name="Wang S."/>
            <person name="Wang H."/>
            <person name="Wang A."/>
            <person name="Jiang F."/>
            <person name="Liu H."/>
            <person name="Zhao H."/>
            <person name="Xu D."/>
            <person name="Zhang Y."/>
        </authorList>
    </citation>
    <scope>NUCLEOTIDE SEQUENCE [LARGE SCALE GENOMIC DNA]</scope>
    <source>
        <strain evidence="2">cv. Yunnan</strain>
        <tissue evidence="1">Leaves</tissue>
    </source>
</reference>
<dbReference type="Proteomes" id="UP001056120">
    <property type="component" value="Linkage Group LG28"/>
</dbReference>
<accession>A0ACB8YF82</accession>
<proteinExistence type="predicted"/>
<name>A0ACB8YF82_9ASTR</name>
<protein>
    <submittedName>
        <fullName evidence="1">Uncharacterized protein</fullName>
    </submittedName>
</protein>
<reference evidence="2" key="1">
    <citation type="journal article" date="2022" name="Mol. Ecol. Resour.">
        <title>The genomes of chicory, endive, great burdock and yacon provide insights into Asteraceae palaeo-polyploidization history and plant inulin production.</title>
        <authorList>
            <person name="Fan W."/>
            <person name="Wang S."/>
            <person name="Wang H."/>
            <person name="Wang A."/>
            <person name="Jiang F."/>
            <person name="Liu H."/>
            <person name="Zhao H."/>
            <person name="Xu D."/>
            <person name="Zhang Y."/>
        </authorList>
    </citation>
    <scope>NUCLEOTIDE SEQUENCE [LARGE SCALE GENOMIC DNA]</scope>
    <source>
        <strain evidence="2">cv. Yunnan</strain>
    </source>
</reference>